<accession>A0A212AIU8</accession>
<organism evidence="3 4">
    <name type="scientific">Haematobacter missouriensis</name>
    <dbReference type="NCBI Taxonomy" id="366616"/>
    <lineage>
        <taxon>Bacteria</taxon>
        <taxon>Pseudomonadati</taxon>
        <taxon>Pseudomonadota</taxon>
        <taxon>Alphaproteobacteria</taxon>
        <taxon>Rhodobacterales</taxon>
        <taxon>Paracoccaceae</taxon>
        <taxon>Haematobacter</taxon>
    </lineage>
</organism>
<dbReference type="Pfam" id="PF12697">
    <property type="entry name" value="Abhydrolase_6"/>
    <property type="match status" value="1"/>
</dbReference>
<sequence>MTRFVLVHGACHGSWCWTDVEAALRRRGHETEAIDLPCRGDDHTPAREATLAGFAERVARAMERPSVLVGHSFAGFPITSAAALVPDRIRQLIYVAAYVPAPGRSLRDMRKAWPDQPLRGSYVMAEDSAAFTFRTELARPLFYHDCAPEIAADAVARLCPEPVSPQETPIPETDAAVALPRRYILCTEDRAIPPAFQAAMVQDWPETAVVRLATSHSPFLSRPDDLAELLCREL</sequence>
<dbReference type="STRING" id="366616.CG51_19530"/>
<dbReference type="Proteomes" id="UP000196640">
    <property type="component" value="Unassembled WGS sequence"/>
</dbReference>
<dbReference type="EMBL" id="NIPX01000037">
    <property type="protein sequence ID" value="OWJ81424.1"/>
    <property type="molecule type" value="Genomic_DNA"/>
</dbReference>
<dbReference type="RefSeq" id="WP_035743604.1">
    <property type="nucleotide sequence ID" value="NZ_CALUEG010000071.1"/>
</dbReference>
<dbReference type="SUPFAM" id="SSF53474">
    <property type="entry name" value="alpha/beta-Hydrolases"/>
    <property type="match status" value="1"/>
</dbReference>
<reference evidence="4 5" key="1">
    <citation type="submission" date="2016-11" db="EMBL/GenBank/DDBJ databases">
        <title>Comparison of Traditional DNA-DNA Hybridization with In Silico Genomic Analysis.</title>
        <authorList>
            <person name="Nicholson A.C."/>
            <person name="Sammons S."/>
            <person name="Humrighouse B.W."/>
            <person name="Graziano J."/>
            <person name="Lasker B."/>
            <person name="Whitney A.M."/>
            <person name="Mcquiston J.R."/>
        </authorList>
    </citation>
    <scope>NUCLEOTIDE SEQUENCE [LARGE SCALE GENOMIC DNA]</scope>
    <source>
        <strain evidence="2 5">H1892</strain>
        <strain evidence="3 4">H2381</strain>
    </source>
</reference>
<dbReference type="PANTHER" id="PTHR37017">
    <property type="entry name" value="AB HYDROLASE-1 DOMAIN-CONTAINING PROTEIN-RELATED"/>
    <property type="match status" value="1"/>
</dbReference>
<protein>
    <submittedName>
        <fullName evidence="3">Esterase</fullName>
    </submittedName>
</protein>
<evidence type="ECO:0000313" key="2">
    <source>
        <dbReference type="EMBL" id="OWJ74480.1"/>
    </source>
</evidence>
<evidence type="ECO:0000313" key="4">
    <source>
        <dbReference type="Proteomes" id="UP000196640"/>
    </source>
</evidence>
<dbReference type="AlphaFoldDB" id="A0A212AIU8"/>
<gene>
    <name evidence="3" type="ORF">CDV52_18135</name>
    <name evidence="2" type="ORF">CDV53_13455</name>
</gene>
<dbReference type="Proteomes" id="UP000214673">
    <property type="component" value="Unassembled WGS sequence"/>
</dbReference>
<dbReference type="InterPro" id="IPR052897">
    <property type="entry name" value="Sec-Metab_Biosynth_Hydrolase"/>
</dbReference>
<dbReference type="PANTHER" id="PTHR37017:SF11">
    <property type="entry name" value="ESTERASE_LIPASE_THIOESTERASE DOMAIN-CONTAINING PROTEIN"/>
    <property type="match status" value="1"/>
</dbReference>
<dbReference type="InterPro" id="IPR029058">
    <property type="entry name" value="AB_hydrolase_fold"/>
</dbReference>
<dbReference type="Gene3D" id="3.40.50.1820">
    <property type="entry name" value="alpha/beta hydrolase"/>
    <property type="match status" value="1"/>
</dbReference>
<dbReference type="EMBL" id="NIPV01000062">
    <property type="protein sequence ID" value="OWJ74480.1"/>
    <property type="molecule type" value="Genomic_DNA"/>
</dbReference>
<dbReference type="InterPro" id="IPR000073">
    <property type="entry name" value="AB_hydrolase_1"/>
</dbReference>
<evidence type="ECO:0000313" key="5">
    <source>
        <dbReference type="Proteomes" id="UP000214673"/>
    </source>
</evidence>
<dbReference type="OrthoDB" id="9814966at2"/>
<evidence type="ECO:0000313" key="3">
    <source>
        <dbReference type="EMBL" id="OWJ81424.1"/>
    </source>
</evidence>
<comment type="caution">
    <text evidence="3">The sequence shown here is derived from an EMBL/GenBank/DDBJ whole genome shotgun (WGS) entry which is preliminary data.</text>
</comment>
<name>A0A212AIU8_9RHOB</name>
<evidence type="ECO:0000259" key="1">
    <source>
        <dbReference type="Pfam" id="PF12697"/>
    </source>
</evidence>
<proteinExistence type="predicted"/>
<feature type="domain" description="AB hydrolase-1" evidence="1">
    <location>
        <begin position="4"/>
        <end position="228"/>
    </location>
</feature>
<keyword evidence="5" id="KW-1185">Reference proteome</keyword>